<reference evidence="1" key="1">
    <citation type="submission" date="2014-11" db="EMBL/GenBank/DDBJ databases">
        <authorList>
            <person name="Amaro Gonzalez C."/>
        </authorList>
    </citation>
    <scope>NUCLEOTIDE SEQUENCE</scope>
</reference>
<proteinExistence type="predicted"/>
<protein>
    <submittedName>
        <fullName evidence="1">Uncharacterized protein</fullName>
    </submittedName>
</protein>
<accession>A0A0E9XJV5</accession>
<sequence>MAYECHFEHFCISLHIIKDKKKTPHTHTAITRPFLPWLAINPSLTGIIEWTGAPDLWKTCTGVLLRNSPIHPSEKPWSVQSASYSNSPLRTHKVSSRKPTCLFA</sequence>
<organism evidence="1">
    <name type="scientific">Anguilla anguilla</name>
    <name type="common">European freshwater eel</name>
    <name type="synonym">Muraena anguilla</name>
    <dbReference type="NCBI Taxonomy" id="7936"/>
    <lineage>
        <taxon>Eukaryota</taxon>
        <taxon>Metazoa</taxon>
        <taxon>Chordata</taxon>
        <taxon>Craniata</taxon>
        <taxon>Vertebrata</taxon>
        <taxon>Euteleostomi</taxon>
        <taxon>Actinopterygii</taxon>
        <taxon>Neopterygii</taxon>
        <taxon>Teleostei</taxon>
        <taxon>Anguilliformes</taxon>
        <taxon>Anguillidae</taxon>
        <taxon>Anguilla</taxon>
    </lineage>
</organism>
<evidence type="ECO:0000313" key="1">
    <source>
        <dbReference type="EMBL" id="JAI02935.1"/>
    </source>
</evidence>
<dbReference type="AlphaFoldDB" id="A0A0E9XJV5"/>
<name>A0A0E9XJV5_ANGAN</name>
<reference evidence="1" key="2">
    <citation type="journal article" date="2015" name="Fish Shellfish Immunol.">
        <title>Early steps in the European eel (Anguilla anguilla)-Vibrio vulnificus interaction in the gills: Role of the RtxA13 toxin.</title>
        <authorList>
            <person name="Callol A."/>
            <person name="Pajuelo D."/>
            <person name="Ebbesson L."/>
            <person name="Teles M."/>
            <person name="MacKenzie S."/>
            <person name="Amaro C."/>
        </authorList>
    </citation>
    <scope>NUCLEOTIDE SEQUENCE</scope>
</reference>
<dbReference type="EMBL" id="GBXM01005643">
    <property type="protein sequence ID" value="JAI02935.1"/>
    <property type="molecule type" value="Transcribed_RNA"/>
</dbReference>